<keyword evidence="1" id="KW-0472">Membrane</keyword>
<feature type="signal peptide" evidence="2">
    <location>
        <begin position="1"/>
        <end position="23"/>
    </location>
</feature>
<organism evidence="3 4">
    <name type="scientific">Orbilia javanica</name>
    <dbReference type="NCBI Taxonomy" id="47235"/>
    <lineage>
        <taxon>Eukaryota</taxon>
        <taxon>Fungi</taxon>
        <taxon>Dikarya</taxon>
        <taxon>Ascomycota</taxon>
        <taxon>Pezizomycotina</taxon>
        <taxon>Orbiliomycetes</taxon>
        <taxon>Orbiliales</taxon>
        <taxon>Orbiliaceae</taxon>
        <taxon>Orbilia</taxon>
    </lineage>
</organism>
<evidence type="ECO:0000256" key="2">
    <source>
        <dbReference type="SAM" id="SignalP"/>
    </source>
</evidence>
<dbReference type="EMBL" id="JAVHNR010000007">
    <property type="protein sequence ID" value="KAK6336959.1"/>
    <property type="molecule type" value="Genomic_DNA"/>
</dbReference>
<sequence length="472" mass="54489">MKLLMKNPTAIFLGLTCLTSVYAQGLGEASDPSEAEPSFDERARTDIEAFRQRYRDRGIPATPQDEEWAAPSDDIMVRKAAWDKFTTDLTTNMPENPMWYLLRSSHLLRYFSRDAEVMAGGIYKNTKNTLWLDFRDEYFDIVAPLMTEFTWEQPDPKKRGNYFQSKHRTPAKPSGLMDRGGIFDSSFPPDRWNSTMPDGSPNPYPGDTFALKVAVSKLFQPRPEDYDGQKVVFISDTRFDVLWTTVKQVYDRLGPFTKKVAAAANKEKWKLGNPGGAATRKVDLNSRQTREYKREKVGYASYYEKFWEEFDVYDEHDDPSKWMQSEWVTGLILGHRMNVYATTNVFVAYGILVVTVYNSVLALMMDMLADIALRANILARSSVASIDPLWGLPKDPSFDLDVSILEKYPEWTEGVYMTWGFPIPETILPMVEPIFQQQREERDQQYELWKQEKEAKKKALDNWDSIDNSKPK</sequence>
<keyword evidence="1" id="KW-0812">Transmembrane</keyword>
<comment type="caution">
    <text evidence="3">The sequence shown here is derived from an EMBL/GenBank/DDBJ whole genome shotgun (WGS) entry which is preliminary data.</text>
</comment>
<reference evidence="3 4" key="1">
    <citation type="submission" date="2019-10" db="EMBL/GenBank/DDBJ databases">
        <authorList>
            <person name="Palmer J.M."/>
        </authorList>
    </citation>
    <scope>NUCLEOTIDE SEQUENCE [LARGE SCALE GENOMIC DNA]</scope>
    <source>
        <strain evidence="3 4">TWF718</strain>
    </source>
</reference>
<feature type="transmembrane region" description="Helical" evidence="1">
    <location>
        <begin position="346"/>
        <end position="364"/>
    </location>
</feature>
<keyword evidence="2" id="KW-0732">Signal</keyword>
<feature type="chain" id="PRO_5042840328" evidence="2">
    <location>
        <begin position="24"/>
        <end position="472"/>
    </location>
</feature>
<evidence type="ECO:0000313" key="4">
    <source>
        <dbReference type="Proteomes" id="UP001313282"/>
    </source>
</evidence>
<evidence type="ECO:0000256" key="1">
    <source>
        <dbReference type="SAM" id="Phobius"/>
    </source>
</evidence>
<keyword evidence="4" id="KW-1185">Reference proteome</keyword>
<dbReference type="Proteomes" id="UP001313282">
    <property type="component" value="Unassembled WGS sequence"/>
</dbReference>
<protein>
    <submittedName>
        <fullName evidence="3">Uncharacterized protein</fullName>
    </submittedName>
</protein>
<keyword evidence="1" id="KW-1133">Transmembrane helix</keyword>
<name>A0AAN8MWU3_9PEZI</name>
<accession>A0AAN8MWU3</accession>
<gene>
    <name evidence="3" type="ORF">TWF718_009747</name>
</gene>
<dbReference type="AlphaFoldDB" id="A0AAN8MWU3"/>
<evidence type="ECO:0000313" key="3">
    <source>
        <dbReference type="EMBL" id="KAK6336959.1"/>
    </source>
</evidence>
<proteinExistence type="predicted"/>